<feature type="compositionally biased region" description="Low complexity" evidence="1">
    <location>
        <begin position="19"/>
        <end position="28"/>
    </location>
</feature>
<reference evidence="2" key="1">
    <citation type="submission" date="2021-06" db="EMBL/GenBank/DDBJ databases">
        <authorList>
            <consortium name="DOE Joint Genome Institute"/>
            <person name="Mondo S.J."/>
            <person name="Amses K.R."/>
            <person name="Simmons D.R."/>
            <person name="Longcore J.E."/>
            <person name="Seto K."/>
            <person name="Alves G.H."/>
            <person name="Bonds A.E."/>
            <person name="Quandt C.A."/>
            <person name="Davis W.J."/>
            <person name="Chang Y."/>
            <person name="Letcher P.M."/>
            <person name="Powell M.J."/>
            <person name="Kuo A."/>
            <person name="Labutti K."/>
            <person name="Pangilinan J."/>
            <person name="Andreopoulos W."/>
            <person name="Tritt A."/>
            <person name="Riley R."/>
            <person name="Hundley H."/>
            <person name="Johnson J."/>
            <person name="Lipzen A."/>
            <person name="Barry K."/>
            <person name="Berbee M.L."/>
            <person name="Buchler N.E."/>
            <person name="Grigoriev I.V."/>
            <person name="Spatafora J.W."/>
            <person name="Stajich J.E."/>
            <person name="James T.Y."/>
        </authorList>
    </citation>
    <scope>NUCLEOTIDE SEQUENCE</scope>
    <source>
        <strain evidence="2">AG</strain>
    </source>
</reference>
<feature type="compositionally biased region" description="Basic residues" evidence="1">
    <location>
        <begin position="414"/>
        <end position="425"/>
    </location>
</feature>
<protein>
    <submittedName>
        <fullName evidence="2">Uncharacterized protein</fullName>
    </submittedName>
</protein>
<feature type="compositionally biased region" description="Pro residues" evidence="1">
    <location>
        <begin position="382"/>
        <end position="392"/>
    </location>
</feature>
<comment type="caution">
    <text evidence="2">The sequence shown here is derived from an EMBL/GenBank/DDBJ whole genome shotgun (WGS) entry which is preliminary data.</text>
</comment>
<feature type="compositionally biased region" description="Polar residues" evidence="1">
    <location>
        <begin position="50"/>
        <end position="62"/>
    </location>
</feature>
<evidence type="ECO:0000313" key="3">
    <source>
        <dbReference type="Proteomes" id="UP001206595"/>
    </source>
</evidence>
<dbReference type="EMBL" id="MU620892">
    <property type="protein sequence ID" value="KAI8584693.1"/>
    <property type="molecule type" value="Genomic_DNA"/>
</dbReference>
<sequence>MSQKGLEEIFAQYIQAIESSQQVSPVSPVEEEFWTDDVDWDDTSVESTNKRNSLFSQPNETLKSPPEEPMSSMQNGLSQDSRLPPPNTSQANVSVAPIPPPADDKPRKLATNPYRNRLSWGSELVSSSTPSQHLASELMSLFDMEFKVDIHINTAPKLPELPFKSSQNTAKGFASEHHSIMSLVSELETITVDDLDVRTSNPLVSFPPPPSIPPPADRRTARRSSSLASSAHSGWTTRKPIDSTVPKRSSSLSVASSPRAVSQVIEQPPTFANVENTKRNTAHPLSDGSNHAGQRASSSDDLFASQNKKLKKKSSFRHLADLMTLKKASSPYSTTGQTKSSVSSSWVSLPDLGSDTDLKSHSSSQGSVTTIQSENIIAKPLPASPSSPPGPSPTTSNNLENSGRSGQTPTRSSSLRHKHTKKRRSAVMEPTAKRATTAPAGYSFDGVTRMDTLSHDQSKSNVLPVGGIKRNKDKIRKEGQAASNGTTGLFGSNDQDHSNHRNSILAHRRSLTPAGLDLTDGIPVEDPGFVTIGKGIGNYGGTANQQKESNANATGKFIKRMVSLGKAMRLRNSIVT</sequence>
<feature type="compositionally biased region" description="Polar residues" evidence="1">
    <location>
        <begin position="481"/>
        <end position="493"/>
    </location>
</feature>
<accession>A0AAD5EJ64</accession>
<dbReference type="GeneID" id="75910411"/>
<name>A0AAD5EJ64_UMBRA</name>
<dbReference type="RefSeq" id="XP_051449697.1">
    <property type="nucleotide sequence ID" value="XM_051585061.1"/>
</dbReference>
<feature type="compositionally biased region" description="Acidic residues" evidence="1">
    <location>
        <begin position="29"/>
        <end position="44"/>
    </location>
</feature>
<feature type="compositionally biased region" description="Low complexity" evidence="1">
    <location>
        <begin position="223"/>
        <end position="233"/>
    </location>
</feature>
<evidence type="ECO:0000256" key="1">
    <source>
        <dbReference type="SAM" id="MobiDB-lite"/>
    </source>
</evidence>
<feature type="region of interest" description="Disordered" evidence="1">
    <location>
        <begin position="379"/>
        <end position="499"/>
    </location>
</feature>
<proteinExistence type="predicted"/>
<reference evidence="2" key="2">
    <citation type="journal article" date="2022" name="Proc. Natl. Acad. Sci. U.S.A.">
        <title>Diploid-dominant life cycles characterize the early evolution of Fungi.</title>
        <authorList>
            <person name="Amses K.R."/>
            <person name="Simmons D.R."/>
            <person name="Longcore J.E."/>
            <person name="Mondo S.J."/>
            <person name="Seto K."/>
            <person name="Jeronimo G.H."/>
            <person name="Bonds A.E."/>
            <person name="Quandt C.A."/>
            <person name="Davis W.J."/>
            <person name="Chang Y."/>
            <person name="Federici B.A."/>
            <person name="Kuo A."/>
            <person name="LaButti K."/>
            <person name="Pangilinan J."/>
            <person name="Andreopoulos W."/>
            <person name="Tritt A."/>
            <person name="Riley R."/>
            <person name="Hundley H."/>
            <person name="Johnson J."/>
            <person name="Lipzen A."/>
            <person name="Barry K."/>
            <person name="Lang B.F."/>
            <person name="Cuomo C.A."/>
            <person name="Buchler N.E."/>
            <person name="Grigoriev I.V."/>
            <person name="Spatafora J.W."/>
            <person name="Stajich J.E."/>
            <person name="James T.Y."/>
        </authorList>
    </citation>
    <scope>NUCLEOTIDE SEQUENCE</scope>
    <source>
        <strain evidence="2">AG</strain>
    </source>
</reference>
<organism evidence="2 3">
    <name type="scientific">Umbelopsis ramanniana AG</name>
    <dbReference type="NCBI Taxonomy" id="1314678"/>
    <lineage>
        <taxon>Eukaryota</taxon>
        <taxon>Fungi</taxon>
        <taxon>Fungi incertae sedis</taxon>
        <taxon>Mucoromycota</taxon>
        <taxon>Mucoromycotina</taxon>
        <taxon>Umbelopsidomycetes</taxon>
        <taxon>Umbelopsidales</taxon>
        <taxon>Umbelopsidaceae</taxon>
        <taxon>Umbelopsis</taxon>
    </lineage>
</organism>
<evidence type="ECO:0000313" key="2">
    <source>
        <dbReference type="EMBL" id="KAI8584693.1"/>
    </source>
</evidence>
<gene>
    <name evidence="2" type="ORF">K450DRAFT_217533</name>
</gene>
<dbReference type="AlphaFoldDB" id="A0AAD5EJ64"/>
<feature type="region of interest" description="Disordered" evidence="1">
    <location>
        <begin position="19"/>
        <end position="111"/>
    </location>
</feature>
<feature type="compositionally biased region" description="Pro residues" evidence="1">
    <location>
        <begin position="205"/>
        <end position="215"/>
    </location>
</feature>
<feature type="region of interest" description="Disordered" evidence="1">
    <location>
        <begin position="200"/>
        <end position="315"/>
    </location>
</feature>
<keyword evidence="3" id="KW-1185">Reference proteome</keyword>
<feature type="compositionally biased region" description="Polar residues" evidence="1">
    <location>
        <begin position="397"/>
        <end position="413"/>
    </location>
</feature>
<dbReference type="Proteomes" id="UP001206595">
    <property type="component" value="Unassembled WGS sequence"/>
</dbReference>
<feature type="compositionally biased region" description="Polar residues" evidence="1">
    <location>
        <begin position="287"/>
        <end position="307"/>
    </location>
</feature>
<feature type="compositionally biased region" description="Low complexity" evidence="1">
    <location>
        <begin position="248"/>
        <end position="262"/>
    </location>
</feature>
<feature type="compositionally biased region" description="Polar residues" evidence="1">
    <location>
        <begin position="71"/>
        <end position="81"/>
    </location>
</feature>